<dbReference type="SMART" id="SM00554">
    <property type="entry name" value="FAS1"/>
    <property type="match status" value="4"/>
</dbReference>
<feature type="domain" description="FAS1" evidence="3">
    <location>
        <begin position="334"/>
        <end position="486"/>
    </location>
</feature>
<evidence type="ECO:0000313" key="4">
    <source>
        <dbReference type="EMBL" id="KAJ1959419.1"/>
    </source>
</evidence>
<evidence type="ECO:0000256" key="1">
    <source>
        <dbReference type="SAM" id="Phobius"/>
    </source>
</evidence>
<dbReference type="PANTHER" id="PTHR10900:SF77">
    <property type="entry name" value="FI19380P1"/>
    <property type="match status" value="1"/>
</dbReference>
<feature type="domain" description="FAS1" evidence="3">
    <location>
        <begin position="489"/>
        <end position="620"/>
    </location>
</feature>
<keyword evidence="1" id="KW-1133">Transmembrane helix</keyword>
<keyword evidence="1" id="KW-0812">Transmembrane</keyword>
<proteinExistence type="predicted"/>
<dbReference type="OrthoDB" id="14252at2759"/>
<dbReference type="Gene3D" id="2.30.180.10">
    <property type="entry name" value="FAS1 domain"/>
    <property type="match status" value="5"/>
</dbReference>
<feature type="signal peptide" evidence="2">
    <location>
        <begin position="1"/>
        <end position="23"/>
    </location>
</feature>
<keyword evidence="5" id="KW-1185">Reference proteome</keyword>
<dbReference type="SUPFAM" id="SSF82153">
    <property type="entry name" value="FAS1 domain"/>
    <property type="match status" value="5"/>
</dbReference>
<dbReference type="GO" id="GO:0000329">
    <property type="term" value="C:fungal-type vacuole membrane"/>
    <property type="evidence" value="ECO:0007669"/>
    <property type="project" value="TreeGrafter"/>
</dbReference>
<dbReference type="AlphaFoldDB" id="A0A9W8ALJ7"/>
<feature type="domain" description="FAS1" evidence="3">
    <location>
        <begin position="24"/>
        <end position="179"/>
    </location>
</feature>
<reference evidence="4" key="1">
    <citation type="submission" date="2022-07" db="EMBL/GenBank/DDBJ databases">
        <title>Phylogenomic reconstructions and comparative analyses of Kickxellomycotina fungi.</title>
        <authorList>
            <person name="Reynolds N.K."/>
            <person name="Stajich J.E."/>
            <person name="Barry K."/>
            <person name="Grigoriev I.V."/>
            <person name="Crous P."/>
            <person name="Smith M.E."/>
        </authorList>
    </citation>
    <scope>NUCLEOTIDE SEQUENCE</scope>
    <source>
        <strain evidence="4">RSA 1196</strain>
    </source>
</reference>
<feature type="domain" description="FAS1" evidence="3">
    <location>
        <begin position="718"/>
        <end position="893"/>
    </location>
</feature>
<dbReference type="PANTHER" id="PTHR10900">
    <property type="entry name" value="PERIOSTIN-RELATED"/>
    <property type="match status" value="1"/>
</dbReference>
<dbReference type="Proteomes" id="UP001150925">
    <property type="component" value="Unassembled WGS sequence"/>
</dbReference>
<dbReference type="Pfam" id="PF02469">
    <property type="entry name" value="Fasciclin"/>
    <property type="match status" value="5"/>
</dbReference>
<organism evidence="4 5">
    <name type="scientific">Dispira parvispora</name>
    <dbReference type="NCBI Taxonomy" id="1520584"/>
    <lineage>
        <taxon>Eukaryota</taxon>
        <taxon>Fungi</taxon>
        <taxon>Fungi incertae sedis</taxon>
        <taxon>Zoopagomycota</taxon>
        <taxon>Kickxellomycotina</taxon>
        <taxon>Dimargaritomycetes</taxon>
        <taxon>Dimargaritales</taxon>
        <taxon>Dimargaritaceae</taxon>
        <taxon>Dispira</taxon>
    </lineage>
</organism>
<evidence type="ECO:0000256" key="2">
    <source>
        <dbReference type="SAM" id="SignalP"/>
    </source>
</evidence>
<feature type="domain" description="FAS1" evidence="3">
    <location>
        <begin position="183"/>
        <end position="329"/>
    </location>
</feature>
<protein>
    <recommendedName>
        <fullName evidence="3">FAS1 domain-containing protein</fullName>
    </recommendedName>
</protein>
<accession>A0A9W8ALJ7</accession>
<comment type="caution">
    <text evidence="4">The sequence shown here is derived from an EMBL/GenBank/DDBJ whole genome shotgun (WGS) entry which is preliminary data.</text>
</comment>
<feature type="chain" id="PRO_5040904809" description="FAS1 domain-containing protein" evidence="2">
    <location>
        <begin position="24"/>
        <end position="954"/>
    </location>
</feature>
<dbReference type="InterPro" id="IPR036378">
    <property type="entry name" value="FAS1_dom_sf"/>
</dbReference>
<evidence type="ECO:0000259" key="3">
    <source>
        <dbReference type="PROSITE" id="PS50213"/>
    </source>
</evidence>
<dbReference type="PROSITE" id="PS50213">
    <property type="entry name" value="FAS1"/>
    <property type="match status" value="5"/>
</dbReference>
<dbReference type="GO" id="GO:0005615">
    <property type="term" value="C:extracellular space"/>
    <property type="evidence" value="ECO:0007669"/>
    <property type="project" value="TreeGrafter"/>
</dbReference>
<keyword evidence="1" id="KW-0472">Membrane</keyword>
<keyword evidence="2" id="KW-0732">Signal</keyword>
<dbReference type="InterPro" id="IPR000782">
    <property type="entry name" value="FAS1_domain"/>
</dbReference>
<gene>
    <name evidence="4" type="ORF">IWQ62_004617</name>
</gene>
<dbReference type="EMBL" id="JANBPY010001592">
    <property type="protein sequence ID" value="KAJ1959419.1"/>
    <property type="molecule type" value="Genomic_DNA"/>
</dbReference>
<dbReference type="GO" id="GO:0016236">
    <property type="term" value="P:macroautophagy"/>
    <property type="evidence" value="ECO:0007669"/>
    <property type="project" value="TreeGrafter"/>
</dbReference>
<sequence>MTLRLRVMVCWLTCLLWLSLGSARVTIIDALAQYAEFSELVRHLQRHALVMPLNQLSNTTFFAPNNEAFRRFYNAAEKETTESSFSRVVTADQLRYHLVAGEQWPHTLLSPGLLLETLFIPKQGLGGRGGQRVKIDLQRVPRESSSGNLLTTLVNGEAQIVQSDIVADNGIIHMVDRLLVPPQRLVGVLQHHDTVLHTWVHWLSLQAQVLATLSNQTGFTVFAPRSPAFLEALGDVERQYLVHPFAEQDLGLLLGVHIVPQVIYRQDLLGAKSTANVTEPMQVRTLSGDTLTLSAHSDDGTLVVNGRATVTTTDILAANGVIHITDEIFPTDQLVFTPEKYLIGLNATRFVTLLRDNGLASYLHEPHGNRLLTILAPTDNAFDNFPVGLPPTGSQELHDMLQYHMLPQRYTPHTLQDQQHIASDLRPAMLNTRTQWIRVTKKVDILSPGASSRPVPQLYLAFNDVTVSSRPITLGNTVIYILTSPLSQPTDLLRTVVVDLRHSTFLSLLYISQLQYQLPGAKDVTYFVPSNSAFSSMDLAWSYLMLAEARDDLQHLLRSMVAQPATYSFSLESKEVNRSQVCLKTLSGDYALLVRDTRGTLTLEMNRCSDDTSSLPDTIISSSWDEVDSSIEEPVLHSDWFSLLWWVWRKTWDPLVLLEPANDKSAILPSKSVAEPGKTALRDARPDDQTTATVEQSDTLVENGVIQYVDQVVLPHSVNITLYSLLRGAGAHIFLSWLRRLNMTEFLHAPLSKGTDGKEENLGYTVFVPSDRAIARLNISEALVVDPLENGNTSDTLKIHRDELVGSMGPEQLELIRNIVKLHVIPQRKITRLQDRRTYSTLLGTNYLISREYDRDHFSIQIAGAYLFERHFATVVRKGVASNGVVYQIDNVLIPIQYWFSSETRAFLLWLVWLVLLGFMGSTVILTVFWPLWLRFRTLRSTNSDNTNGSLPDE</sequence>
<evidence type="ECO:0000313" key="5">
    <source>
        <dbReference type="Proteomes" id="UP001150925"/>
    </source>
</evidence>
<name>A0A9W8ALJ7_9FUNG</name>
<dbReference type="InterPro" id="IPR050904">
    <property type="entry name" value="Adhesion/Biosynth-related"/>
</dbReference>
<feature type="transmembrane region" description="Helical" evidence="1">
    <location>
        <begin position="907"/>
        <end position="933"/>
    </location>
</feature>